<name>A0A0L0G132_9EUKA</name>
<gene>
    <name evidence="9" type="ORF">SARC_05187</name>
</gene>
<evidence type="ECO:0000256" key="6">
    <source>
        <dbReference type="ARBA" id="ARBA00024338"/>
    </source>
</evidence>
<dbReference type="SUPFAM" id="SSF103473">
    <property type="entry name" value="MFS general substrate transporter"/>
    <property type="match status" value="1"/>
</dbReference>
<dbReference type="STRING" id="667725.A0A0L0G132"/>
<comment type="subcellular location">
    <subcellularLocation>
        <location evidence="1">Membrane</location>
        <topology evidence="1">Multi-pass membrane protein</topology>
    </subcellularLocation>
</comment>
<protein>
    <recommendedName>
        <fullName evidence="8">Major facilitator superfamily (MFS) profile domain-containing protein</fullName>
    </recommendedName>
</protein>
<evidence type="ECO:0000256" key="2">
    <source>
        <dbReference type="ARBA" id="ARBA00022448"/>
    </source>
</evidence>
<comment type="similarity">
    <text evidence="6">Belongs to the major facilitator superfamily. Spinster (TC 2.A.1.49) family.</text>
</comment>
<organism evidence="9 10">
    <name type="scientific">Sphaeroforma arctica JP610</name>
    <dbReference type="NCBI Taxonomy" id="667725"/>
    <lineage>
        <taxon>Eukaryota</taxon>
        <taxon>Ichthyosporea</taxon>
        <taxon>Ichthyophonida</taxon>
        <taxon>Sphaeroforma</taxon>
    </lineage>
</organism>
<dbReference type="GO" id="GO:0016020">
    <property type="term" value="C:membrane"/>
    <property type="evidence" value="ECO:0007669"/>
    <property type="project" value="UniProtKB-SubCell"/>
</dbReference>
<dbReference type="PANTHER" id="PTHR23505">
    <property type="entry name" value="SPINSTER"/>
    <property type="match status" value="1"/>
</dbReference>
<dbReference type="InterPro" id="IPR020846">
    <property type="entry name" value="MFS_dom"/>
</dbReference>
<dbReference type="InterPro" id="IPR011701">
    <property type="entry name" value="MFS"/>
</dbReference>
<dbReference type="PANTHER" id="PTHR23505:SF52">
    <property type="entry name" value="MAJOR FACILITATOR SUPERFAMILY PROTEIN"/>
    <property type="match status" value="1"/>
</dbReference>
<dbReference type="Gene3D" id="1.20.1250.20">
    <property type="entry name" value="MFS general substrate transporter like domains"/>
    <property type="match status" value="2"/>
</dbReference>
<keyword evidence="10" id="KW-1185">Reference proteome</keyword>
<feature type="transmembrane region" description="Helical" evidence="7">
    <location>
        <begin position="233"/>
        <end position="253"/>
    </location>
</feature>
<evidence type="ECO:0000256" key="5">
    <source>
        <dbReference type="ARBA" id="ARBA00023136"/>
    </source>
</evidence>
<feature type="domain" description="Major facilitator superfamily (MFS) profile" evidence="8">
    <location>
        <begin position="19"/>
        <end position="444"/>
    </location>
</feature>
<dbReference type="PROSITE" id="PS50850">
    <property type="entry name" value="MFS"/>
    <property type="match status" value="1"/>
</dbReference>
<feature type="transmembrane region" description="Helical" evidence="7">
    <location>
        <begin position="418"/>
        <end position="441"/>
    </location>
</feature>
<keyword evidence="3 7" id="KW-0812">Transmembrane</keyword>
<feature type="transmembrane region" description="Helical" evidence="7">
    <location>
        <begin position="148"/>
        <end position="168"/>
    </location>
</feature>
<feature type="transmembrane region" description="Helical" evidence="7">
    <location>
        <begin position="118"/>
        <end position="136"/>
    </location>
</feature>
<feature type="transmembrane region" description="Helical" evidence="7">
    <location>
        <begin position="87"/>
        <end position="106"/>
    </location>
</feature>
<dbReference type="EMBL" id="KQ241918">
    <property type="protein sequence ID" value="KNC82539.1"/>
    <property type="molecule type" value="Genomic_DNA"/>
</dbReference>
<keyword evidence="4 7" id="KW-1133">Transmembrane helix</keyword>
<dbReference type="Pfam" id="PF07690">
    <property type="entry name" value="MFS_1"/>
    <property type="match status" value="1"/>
</dbReference>
<dbReference type="InterPro" id="IPR044770">
    <property type="entry name" value="MFS_spinster-like"/>
</dbReference>
<dbReference type="AlphaFoldDB" id="A0A0L0G132"/>
<dbReference type="GeneID" id="25905691"/>
<feature type="transmembrane region" description="Helical" evidence="7">
    <location>
        <begin position="335"/>
        <end position="360"/>
    </location>
</feature>
<dbReference type="InterPro" id="IPR036259">
    <property type="entry name" value="MFS_trans_sf"/>
</dbReference>
<evidence type="ECO:0000256" key="7">
    <source>
        <dbReference type="SAM" id="Phobius"/>
    </source>
</evidence>
<keyword evidence="2" id="KW-0813">Transport</keyword>
<dbReference type="OrthoDB" id="440755at2759"/>
<feature type="transmembrane region" description="Helical" evidence="7">
    <location>
        <begin position="273"/>
        <end position="294"/>
    </location>
</feature>
<keyword evidence="5 7" id="KW-0472">Membrane</keyword>
<evidence type="ECO:0000256" key="1">
    <source>
        <dbReference type="ARBA" id="ARBA00004141"/>
    </source>
</evidence>
<accession>A0A0L0G132</accession>
<dbReference type="RefSeq" id="XP_014156441.1">
    <property type="nucleotide sequence ID" value="XM_014300966.1"/>
</dbReference>
<feature type="transmembrane region" description="Helical" evidence="7">
    <location>
        <begin position="55"/>
        <end position="75"/>
    </location>
</feature>
<evidence type="ECO:0000313" key="9">
    <source>
        <dbReference type="EMBL" id="KNC82539.1"/>
    </source>
</evidence>
<evidence type="ECO:0000259" key="8">
    <source>
        <dbReference type="PROSITE" id="PS50850"/>
    </source>
</evidence>
<evidence type="ECO:0000256" key="4">
    <source>
        <dbReference type="ARBA" id="ARBA00022989"/>
    </source>
</evidence>
<dbReference type="Proteomes" id="UP000054560">
    <property type="component" value="Unassembled WGS sequence"/>
</dbReference>
<dbReference type="eggNOG" id="KOG1330">
    <property type="taxonomic scope" value="Eukaryota"/>
</dbReference>
<evidence type="ECO:0000313" key="10">
    <source>
        <dbReference type="Proteomes" id="UP000054560"/>
    </source>
</evidence>
<feature type="transmembrane region" description="Helical" evidence="7">
    <location>
        <begin position="174"/>
        <end position="190"/>
    </location>
</feature>
<dbReference type="GO" id="GO:0022857">
    <property type="term" value="F:transmembrane transporter activity"/>
    <property type="evidence" value="ECO:0007669"/>
    <property type="project" value="InterPro"/>
</dbReference>
<reference evidence="9 10" key="1">
    <citation type="submission" date="2011-02" db="EMBL/GenBank/DDBJ databases">
        <title>The Genome Sequence of Sphaeroforma arctica JP610.</title>
        <authorList>
            <consortium name="The Broad Institute Genome Sequencing Platform"/>
            <person name="Russ C."/>
            <person name="Cuomo C."/>
            <person name="Young S.K."/>
            <person name="Zeng Q."/>
            <person name="Gargeya S."/>
            <person name="Alvarado L."/>
            <person name="Berlin A."/>
            <person name="Chapman S.B."/>
            <person name="Chen Z."/>
            <person name="Freedman E."/>
            <person name="Gellesch M."/>
            <person name="Goldberg J."/>
            <person name="Griggs A."/>
            <person name="Gujja S."/>
            <person name="Heilman E."/>
            <person name="Heiman D."/>
            <person name="Howarth C."/>
            <person name="Mehta T."/>
            <person name="Neiman D."/>
            <person name="Pearson M."/>
            <person name="Roberts A."/>
            <person name="Saif S."/>
            <person name="Shea T."/>
            <person name="Shenoy N."/>
            <person name="Sisk P."/>
            <person name="Stolte C."/>
            <person name="Sykes S."/>
            <person name="White J."/>
            <person name="Yandava C."/>
            <person name="Burger G."/>
            <person name="Gray M.W."/>
            <person name="Holland P.W.H."/>
            <person name="King N."/>
            <person name="Lang F.B.F."/>
            <person name="Roger A.J."/>
            <person name="Ruiz-Trillo I."/>
            <person name="Haas B."/>
            <person name="Nusbaum C."/>
            <person name="Birren B."/>
        </authorList>
    </citation>
    <scope>NUCLEOTIDE SEQUENCE [LARGE SCALE GENOMIC DNA]</scope>
    <source>
        <strain evidence="9 10">JP610</strain>
    </source>
</reference>
<sequence length="459" mass="50510">MLRCARQLFRDQSLLCTAPIITLVTVASLDAADKNLLASSFPVLARTLHLDISILGYFSLFSNLSYALALPLWGYLIHRYGIDNIHLLLATSCLSWGITTLGVVLFDESIFLQAVFRALNGVALASVMPLTQTLLVEIVPSSMRGRAFGFMGVCEKLAGMFAATFVVYMDNWQIPYYIMAFLSVMFAFIVKSELDPNKSKSDFRGVYQQVNICDSVKGHRDSKLSILQIIQRIARIPAFVCLVAQGVFGGTPWDIMSFMLLLLNWRNFHTEQIVAIQIAMGIGGTIGGWLGGTLGDWAAVRHGNRGRIYVAFTSVVGGIPLYAKFLYATEYEYALLYMFAFSVIGSWPGAAALRPICAYLAQNASERAQIVSMWMMLEKASGAIFGAPLVGYLASNLIDGLREAGDGSESIYADEKAGALAFYLCVLSSFFWALCSMFWLLMDYYMPLGDDVKLSVNAG</sequence>
<feature type="transmembrane region" description="Helical" evidence="7">
    <location>
        <begin position="306"/>
        <end position="323"/>
    </location>
</feature>
<evidence type="ECO:0000256" key="3">
    <source>
        <dbReference type="ARBA" id="ARBA00022692"/>
    </source>
</evidence>
<proteinExistence type="inferred from homology"/>